<name>A0A1A9UWR7_GLOAU</name>
<proteinExistence type="predicted"/>
<evidence type="ECO:0000313" key="3">
    <source>
        <dbReference type="EnsemblMetazoa" id="GAUT018363-PA"/>
    </source>
</evidence>
<keyword evidence="1" id="KW-0175">Coiled coil</keyword>
<evidence type="ECO:0000313" key="4">
    <source>
        <dbReference type="Proteomes" id="UP000078200"/>
    </source>
</evidence>
<dbReference type="VEuPathDB" id="VectorBase:GAUT018363"/>
<organism evidence="3 4">
    <name type="scientific">Glossina austeni</name>
    <name type="common">Savannah tsetse fly</name>
    <dbReference type="NCBI Taxonomy" id="7395"/>
    <lineage>
        <taxon>Eukaryota</taxon>
        <taxon>Metazoa</taxon>
        <taxon>Ecdysozoa</taxon>
        <taxon>Arthropoda</taxon>
        <taxon>Hexapoda</taxon>
        <taxon>Insecta</taxon>
        <taxon>Pterygota</taxon>
        <taxon>Neoptera</taxon>
        <taxon>Endopterygota</taxon>
        <taxon>Diptera</taxon>
        <taxon>Brachycera</taxon>
        <taxon>Muscomorpha</taxon>
        <taxon>Hippoboscoidea</taxon>
        <taxon>Glossinidae</taxon>
        <taxon>Glossina</taxon>
    </lineage>
</organism>
<dbReference type="Proteomes" id="UP000078200">
    <property type="component" value="Unassembled WGS sequence"/>
</dbReference>
<evidence type="ECO:0000256" key="1">
    <source>
        <dbReference type="SAM" id="Coils"/>
    </source>
</evidence>
<protein>
    <submittedName>
        <fullName evidence="3">Uncharacterized protein</fullName>
    </submittedName>
</protein>
<keyword evidence="4" id="KW-1185">Reference proteome</keyword>
<evidence type="ECO:0000256" key="2">
    <source>
        <dbReference type="SAM" id="MobiDB-lite"/>
    </source>
</evidence>
<feature type="region of interest" description="Disordered" evidence="2">
    <location>
        <begin position="59"/>
        <end position="83"/>
    </location>
</feature>
<dbReference type="EnsemblMetazoa" id="GAUT018363-RA">
    <property type="protein sequence ID" value="GAUT018363-PA"/>
    <property type="gene ID" value="GAUT018363"/>
</dbReference>
<feature type="coiled-coil region" evidence="1">
    <location>
        <begin position="148"/>
        <end position="178"/>
    </location>
</feature>
<dbReference type="AlphaFoldDB" id="A0A1A9UWR7"/>
<accession>A0A1A9UWR7</accession>
<sequence length="203" mass="23355">MIGYLTDSIDSHINAIYFVSHIHSYKSSVDNDLINSLEFPTAYMMSAVLNLADVISNSSNDSVTTPVSLDRDEPMPSTEDNNSTISLGITEKVSVEQTRRNELATVLNERIEKILQENPTKYQPKNNYELEKYYFLSKLTTSKVDTSKNVTNDEIAKMEEAINELQKYEYERLWYEEKVDEKIQELQTYIDKNALSDEIKVGE</sequence>
<reference evidence="3" key="1">
    <citation type="submission" date="2020-05" db="UniProtKB">
        <authorList>
            <consortium name="EnsemblMetazoa"/>
        </authorList>
    </citation>
    <scope>IDENTIFICATION</scope>
    <source>
        <strain evidence="3">TTRI</strain>
    </source>
</reference>